<dbReference type="RefSeq" id="XP_017019508.1">
    <property type="nucleotide sequence ID" value="XM_017164019.3"/>
</dbReference>
<dbReference type="SUPFAM" id="SSF52833">
    <property type="entry name" value="Thioredoxin-like"/>
    <property type="match status" value="1"/>
</dbReference>
<dbReference type="Proteomes" id="UP001652661">
    <property type="component" value="Chromosome 3L"/>
</dbReference>
<dbReference type="GeneID" id="108072750"/>
<evidence type="ECO:0000259" key="3">
    <source>
        <dbReference type="PROSITE" id="PS51352"/>
    </source>
</evidence>
<proteinExistence type="predicted"/>
<sequence>MAATQKKVIVIDSKSVFTKILEDAGSKHVLVEFFATWCGPCAMIGPRLEQLANEYSTRLIILKIDVDENEELALQYDVTGMPTFVIIKNGVTLIQFVGSNPEKIVSVVEKYVGKVEDNKPGKPSSATGTASVSAPAANRGSSN</sequence>
<dbReference type="OrthoDB" id="2121326at2759"/>
<dbReference type="Pfam" id="PF00085">
    <property type="entry name" value="Thioredoxin"/>
    <property type="match status" value="1"/>
</dbReference>
<dbReference type="OMA" id="TLQKFCG"/>
<name>A0A6P4IAB7_DROKI</name>
<evidence type="ECO:0000256" key="1">
    <source>
        <dbReference type="ARBA" id="ARBA00023157"/>
    </source>
</evidence>
<keyword evidence="1" id="KW-1015">Disulfide bond</keyword>
<dbReference type="PROSITE" id="PS51352">
    <property type="entry name" value="THIOREDOXIN_2"/>
    <property type="match status" value="1"/>
</dbReference>
<gene>
    <name evidence="5" type="primary">LOC108072750</name>
</gene>
<dbReference type="Gene3D" id="3.40.30.10">
    <property type="entry name" value="Glutaredoxin"/>
    <property type="match status" value="1"/>
</dbReference>
<reference evidence="5" key="1">
    <citation type="submission" date="2025-08" db="UniProtKB">
        <authorList>
            <consortium name="RefSeq"/>
        </authorList>
    </citation>
    <scope>IDENTIFICATION</scope>
    <source>
        <strain evidence="5">14028-0561.14</strain>
        <tissue evidence="5">Whole fly</tissue>
    </source>
</reference>
<dbReference type="PANTHER" id="PTHR46115">
    <property type="entry name" value="THIOREDOXIN-LIKE PROTEIN 1"/>
    <property type="match status" value="1"/>
</dbReference>
<evidence type="ECO:0000313" key="4">
    <source>
        <dbReference type="Proteomes" id="UP001652661"/>
    </source>
</evidence>
<feature type="domain" description="Thioredoxin" evidence="3">
    <location>
        <begin position="1"/>
        <end position="113"/>
    </location>
</feature>
<feature type="region of interest" description="Disordered" evidence="2">
    <location>
        <begin position="116"/>
        <end position="143"/>
    </location>
</feature>
<dbReference type="PROSITE" id="PS00194">
    <property type="entry name" value="THIOREDOXIN_1"/>
    <property type="match status" value="1"/>
</dbReference>
<dbReference type="InterPro" id="IPR017937">
    <property type="entry name" value="Thioredoxin_CS"/>
</dbReference>
<organism evidence="4 5">
    <name type="scientific">Drosophila kikkawai</name>
    <name type="common">Fruit fly</name>
    <dbReference type="NCBI Taxonomy" id="30033"/>
    <lineage>
        <taxon>Eukaryota</taxon>
        <taxon>Metazoa</taxon>
        <taxon>Ecdysozoa</taxon>
        <taxon>Arthropoda</taxon>
        <taxon>Hexapoda</taxon>
        <taxon>Insecta</taxon>
        <taxon>Pterygota</taxon>
        <taxon>Neoptera</taxon>
        <taxon>Endopterygota</taxon>
        <taxon>Diptera</taxon>
        <taxon>Brachycera</taxon>
        <taxon>Muscomorpha</taxon>
        <taxon>Ephydroidea</taxon>
        <taxon>Drosophilidae</taxon>
        <taxon>Drosophila</taxon>
        <taxon>Sophophora</taxon>
    </lineage>
</organism>
<evidence type="ECO:0000256" key="2">
    <source>
        <dbReference type="SAM" id="MobiDB-lite"/>
    </source>
</evidence>
<dbReference type="AlphaFoldDB" id="A0A6P4IAB7"/>
<keyword evidence="4" id="KW-1185">Reference proteome</keyword>
<dbReference type="PRINTS" id="PR00421">
    <property type="entry name" value="THIOREDOXIN"/>
</dbReference>
<evidence type="ECO:0000313" key="5">
    <source>
        <dbReference type="RefSeq" id="XP_017019508.1"/>
    </source>
</evidence>
<dbReference type="CDD" id="cd02947">
    <property type="entry name" value="TRX_family"/>
    <property type="match status" value="1"/>
</dbReference>
<dbReference type="InterPro" id="IPR013766">
    <property type="entry name" value="Thioredoxin_domain"/>
</dbReference>
<dbReference type="InterPro" id="IPR036249">
    <property type="entry name" value="Thioredoxin-like_sf"/>
</dbReference>
<protein>
    <submittedName>
        <fullName evidence="5">Thioredoxin-2</fullName>
    </submittedName>
</protein>
<accession>A0A6P4IAB7</accession>